<feature type="compositionally biased region" description="Acidic residues" evidence="1">
    <location>
        <begin position="113"/>
        <end position="122"/>
    </location>
</feature>
<gene>
    <name evidence="2" type="ORF">FMOSSE_LOCUS11960</name>
</gene>
<name>A0A9N9E2C2_FUNMO</name>
<dbReference type="Proteomes" id="UP000789375">
    <property type="component" value="Unassembled WGS sequence"/>
</dbReference>
<comment type="caution">
    <text evidence="2">The sequence shown here is derived from an EMBL/GenBank/DDBJ whole genome shotgun (WGS) entry which is preliminary data.</text>
</comment>
<reference evidence="2" key="1">
    <citation type="submission" date="2021-06" db="EMBL/GenBank/DDBJ databases">
        <authorList>
            <person name="Kallberg Y."/>
            <person name="Tangrot J."/>
            <person name="Rosling A."/>
        </authorList>
    </citation>
    <scope>NUCLEOTIDE SEQUENCE</scope>
    <source>
        <strain evidence="2">87-6 pot B 2015</strain>
    </source>
</reference>
<feature type="region of interest" description="Disordered" evidence="1">
    <location>
        <begin position="51"/>
        <end position="122"/>
    </location>
</feature>
<organism evidence="2 3">
    <name type="scientific">Funneliformis mosseae</name>
    <name type="common">Endomycorrhizal fungus</name>
    <name type="synonym">Glomus mosseae</name>
    <dbReference type="NCBI Taxonomy" id="27381"/>
    <lineage>
        <taxon>Eukaryota</taxon>
        <taxon>Fungi</taxon>
        <taxon>Fungi incertae sedis</taxon>
        <taxon>Mucoromycota</taxon>
        <taxon>Glomeromycotina</taxon>
        <taxon>Glomeromycetes</taxon>
        <taxon>Glomerales</taxon>
        <taxon>Glomeraceae</taxon>
        <taxon>Funneliformis</taxon>
    </lineage>
</organism>
<feature type="non-terminal residue" evidence="2">
    <location>
        <position position="1"/>
    </location>
</feature>
<protein>
    <submittedName>
        <fullName evidence="2">11674_t:CDS:1</fullName>
    </submittedName>
</protein>
<proteinExistence type="predicted"/>
<dbReference type="AlphaFoldDB" id="A0A9N9E2C2"/>
<evidence type="ECO:0000313" key="3">
    <source>
        <dbReference type="Proteomes" id="UP000789375"/>
    </source>
</evidence>
<sequence>MFLDKEAKGEGLELVKLDFCREKAEGDLDRPYARPSLLSSHIQRNRTISGILEESSEHSPSAILHKDNSEETKIERHPPDKTLVKSQPEAEFHRHDQYEAELEDTTTDTSEYITEEDENINS</sequence>
<evidence type="ECO:0000313" key="2">
    <source>
        <dbReference type="EMBL" id="CAG8661401.1"/>
    </source>
</evidence>
<keyword evidence="3" id="KW-1185">Reference proteome</keyword>
<dbReference type="EMBL" id="CAJVPP010005190">
    <property type="protein sequence ID" value="CAG8661401.1"/>
    <property type="molecule type" value="Genomic_DNA"/>
</dbReference>
<accession>A0A9N9E2C2</accession>
<feature type="compositionally biased region" description="Basic and acidic residues" evidence="1">
    <location>
        <begin position="64"/>
        <end position="98"/>
    </location>
</feature>
<evidence type="ECO:0000256" key="1">
    <source>
        <dbReference type="SAM" id="MobiDB-lite"/>
    </source>
</evidence>